<name>X1FUB0_9ZZZZ</name>
<gene>
    <name evidence="1" type="ORF">S03H2_25813</name>
</gene>
<proteinExistence type="predicted"/>
<evidence type="ECO:0000313" key="1">
    <source>
        <dbReference type="EMBL" id="GAH36115.1"/>
    </source>
</evidence>
<feature type="non-terminal residue" evidence="1">
    <location>
        <position position="140"/>
    </location>
</feature>
<feature type="non-terminal residue" evidence="1">
    <location>
        <position position="1"/>
    </location>
</feature>
<accession>X1FUB0</accession>
<reference evidence="1" key="1">
    <citation type="journal article" date="2014" name="Front. Microbiol.">
        <title>High frequency of phylogenetically diverse reductive dehalogenase-homologous genes in deep subseafloor sedimentary metagenomes.</title>
        <authorList>
            <person name="Kawai M."/>
            <person name="Futagami T."/>
            <person name="Toyoda A."/>
            <person name="Takaki Y."/>
            <person name="Nishi S."/>
            <person name="Hori S."/>
            <person name="Arai W."/>
            <person name="Tsubouchi T."/>
            <person name="Morono Y."/>
            <person name="Uchiyama I."/>
            <person name="Ito T."/>
            <person name="Fujiyama A."/>
            <person name="Inagaki F."/>
            <person name="Takami H."/>
        </authorList>
    </citation>
    <scope>NUCLEOTIDE SEQUENCE</scope>
    <source>
        <strain evidence="1">Expedition CK06-06</strain>
    </source>
</reference>
<sequence>RYFPHQNFNKLIKTWKKKLIPGGIIKIQINLKNNERRFEILRKALKKNLFFIKTVDKSDLKINGSINIVAIKQKIIKTTSVPISLKKFNDLSIILKQNKDIISDKNNLCILGAQSNKIKVFLKNINLNVNQIHTFEKINS</sequence>
<organism evidence="1">
    <name type="scientific">marine sediment metagenome</name>
    <dbReference type="NCBI Taxonomy" id="412755"/>
    <lineage>
        <taxon>unclassified sequences</taxon>
        <taxon>metagenomes</taxon>
        <taxon>ecological metagenomes</taxon>
    </lineage>
</organism>
<protein>
    <submittedName>
        <fullName evidence="1">Uncharacterized protein</fullName>
    </submittedName>
</protein>
<dbReference type="AlphaFoldDB" id="X1FUB0"/>
<dbReference type="EMBL" id="BARU01014728">
    <property type="protein sequence ID" value="GAH36115.1"/>
    <property type="molecule type" value="Genomic_DNA"/>
</dbReference>
<comment type="caution">
    <text evidence="1">The sequence shown here is derived from an EMBL/GenBank/DDBJ whole genome shotgun (WGS) entry which is preliminary data.</text>
</comment>